<evidence type="ECO:0000313" key="2">
    <source>
        <dbReference type="Proteomes" id="UP000649799"/>
    </source>
</evidence>
<dbReference type="Gene3D" id="2.60.40.10">
    <property type="entry name" value="Immunoglobulins"/>
    <property type="match status" value="1"/>
</dbReference>
<reference evidence="1 2" key="1">
    <citation type="submission" date="2020-03" db="EMBL/GenBank/DDBJ databases">
        <title>Cyclobacterium plantarum sp. nov., a marine bacterium isolated from a coastal-marine wetland.</title>
        <authorList>
            <person name="Sanchez-Porro C."/>
            <person name="Ventosa A."/>
            <person name="Amoozegar M."/>
        </authorList>
    </citation>
    <scope>NUCLEOTIDE SEQUENCE [LARGE SCALE GENOMIC DNA]</scope>
    <source>
        <strain evidence="1 2">GBPx2</strain>
    </source>
</reference>
<proteinExistence type="predicted"/>
<dbReference type="RefSeq" id="WP_166141926.1">
    <property type="nucleotide sequence ID" value="NZ_JAANYN010000001.1"/>
</dbReference>
<dbReference type="EMBL" id="JAANYN010000001">
    <property type="protein sequence ID" value="NHE55203.1"/>
    <property type="molecule type" value="Genomic_DNA"/>
</dbReference>
<protein>
    <submittedName>
        <fullName evidence="1">Uncharacterized protein</fullName>
    </submittedName>
</protein>
<gene>
    <name evidence="1" type="ORF">G9Q97_00055</name>
</gene>
<evidence type="ECO:0000313" key="1">
    <source>
        <dbReference type="EMBL" id="NHE55203.1"/>
    </source>
</evidence>
<dbReference type="Proteomes" id="UP000649799">
    <property type="component" value="Unassembled WGS sequence"/>
</dbReference>
<accession>A0ABX0H489</accession>
<sequence length="571" mass="61794">MTAIFDSVFQFSSERVSVLFLLMFFINVHFLSGQDFTSSKDGAWKDNQTWTNNTNCGQYDNISQGQPPISKNWGCVVNVVIGHDVVYNGNASGFGSGMFSGIRITAGGSLLFEGDLTINGGGSLPIIELEEGAELRVNGSFDINRGVEIIVPKNARLIVDRLIVGDNQPKITIAEGGTLIVKDETILKSKATLNLEGDFETNDLTFTSGGTINASSNSGKFNVSGDLLIQNGTLNMLGSSRIQVNGTSSTGQSGQINFKNTASGLFSGDVSMTNGGGISAENNSGFTFEENLTMSGGATIELSNFASGIIQNDVIMTNGTINVSNNTDISVGGKLNASNGARINGKNNGSIYLCDYPNSTKANSSHVNLKNNSFYGQGCFALPVVWKSFELFLAEDEIIKLEWKTSKEEANSHYEIERSLGGIDSFEKIGEVTAAGWTNAETRYTFEDNQQILFSGMVYYRIRQVDFNGNSTVSDVVGSRVHRETAEKIEWSAYPNPSDGTSLKVKLLSGSVSGTVKARFLQTTSEATFEGEVGMELDQWLQSRIREAVKGVCVLELAFEEEVYRIKVVRL</sequence>
<organism evidence="1 2">
    <name type="scientific">Cyclobacterium plantarum</name>
    <dbReference type="NCBI Taxonomy" id="2716263"/>
    <lineage>
        <taxon>Bacteria</taxon>
        <taxon>Pseudomonadati</taxon>
        <taxon>Bacteroidota</taxon>
        <taxon>Cytophagia</taxon>
        <taxon>Cytophagales</taxon>
        <taxon>Cyclobacteriaceae</taxon>
        <taxon>Cyclobacterium</taxon>
    </lineage>
</organism>
<dbReference type="InterPro" id="IPR013783">
    <property type="entry name" value="Ig-like_fold"/>
</dbReference>
<keyword evidence="2" id="KW-1185">Reference proteome</keyword>
<comment type="caution">
    <text evidence="1">The sequence shown here is derived from an EMBL/GenBank/DDBJ whole genome shotgun (WGS) entry which is preliminary data.</text>
</comment>
<name>A0ABX0H489_9BACT</name>